<organism evidence="2 3">
    <name type="scientific">Operophtera brumata</name>
    <name type="common">Winter moth</name>
    <name type="synonym">Phalaena brumata</name>
    <dbReference type="NCBI Taxonomy" id="104452"/>
    <lineage>
        <taxon>Eukaryota</taxon>
        <taxon>Metazoa</taxon>
        <taxon>Ecdysozoa</taxon>
        <taxon>Arthropoda</taxon>
        <taxon>Hexapoda</taxon>
        <taxon>Insecta</taxon>
        <taxon>Pterygota</taxon>
        <taxon>Neoptera</taxon>
        <taxon>Endopterygota</taxon>
        <taxon>Lepidoptera</taxon>
        <taxon>Glossata</taxon>
        <taxon>Ditrysia</taxon>
        <taxon>Geometroidea</taxon>
        <taxon>Geometridae</taxon>
        <taxon>Larentiinae</taxon>
        <taxon>Operophtera</taxon>
    </lineage>
</organism>
<feature type="compositionally biased region" description="Acidic residues" evidence="1">
    <location>
        <begin position="96"/>
        <end position="125"/>
    </location>
</feature>
<feature type="compositionally biased region" description="Basic and acidic residues" evidence="1">
    <location>
        <begin position="289"/>
        <end position="298"/>
    </location>
</feature>
<feature type="compositionally biased region" description="Basic and acidic residues" evidence="1">
    <location>
        <begin position="41"/>
        <end position="68"/>
    </location>
</feature>
<accession>A0A0L7KN50</accession>
<evidence type="ECO:0000256" key="1">
    <source>
        <dbReference type="SAM" id="MobiDB-lite"/>
    </source>
</evidence>
<evidence type="ECO:0000313" key="3">
    <source>
        <dbReference type="Proteomes" id="UP000037510"/>
    </source>
</evidence>
<dbReference type="EMBL" id="JTDY01008171">
    <property type="protein sequence ID" value="KOB64703.1"/>
    <property type="molecule type" value="Genomic_DNA"/>
</dbReference>
<dbReference type="AlphaFoldDB" id="A0A0L7KN50"/>
<feature type="compositionally biased region" description="Basic and acidic residues" evidence="1">
    <location>
        <begin position="24"/>
        <end position="34"/>
    </location>
</feature>
<feature type="region of interest" description="Disordered" evidence="1">
    <location>
        <begin position="269"/>
        <end position="298"/>
    </location>
</feature>
<dbReference type="PANTHER" id="PTHR23106">
    <property type="entry name" value="ANGIOGENIC FACTOR WITH G PATCH AND FHA DOMAINS 1"/>
    <property type="match status" value="1"/>
</dbReference>
<keyword evidence="3" id="KW-1185">Reference proteome</keyword>
<dbReference type="PANTHER" id="PTHR23106:SF24">
    <property type="entry name" value="ANGIOGENIC FACTOR WITH G PATCH AND FHA DOMAINS 1"/>
    <property type="match status" value="1"/>
</dbReference>
<comment type="caution">
    <text evidence="2">The sequence shown here is derived from an EMBL/GenBank/DDBJ whole genome shotgun (WGS) entry which is preliminary data.</text>
</comment>
<evidence type="ECO:0000313" key="2">
    <source>
        <dbReference type="EMBL" id="KOB64703.1"/>
    </source>
</evidence>
<dbReference type="InterPro" id="IPR053027">
    <property type="entry name" value="AGGF1"/>
</dbReference>
<feature type="non-terminal residue" evidence="2">
    <location>
        <position position="1"/>
    </location>
</feature>
<feature type="compositionally biased region" description="Basic and acidic residues" evidence="1">
    <location>
        <begin position="75"/>
        <end position="85"/>
    </location>
</feature>
<gene>
    <name evidence="2" type="ORF">OBRU01_23810</name>
</gene>
<name>A0A0L7KN50_OPEBR</name>
<protein>
    <submittedName>
        <fullName evidence="2">Angiogenic factor with G patch and FHA domains 1</fullName>
    </submittedName>
</protein>
<dbReference type="STRING" id="104452.A0A0L7KN50"/>
<dbReference type="Proteomes" id="UP000037510">
    <property type="component" value="Unassembled WGS sequence"/>
</dbReference>
<reference evidence="2 3" key="1">
    <citation type="journal article" date="2015" name="Genome Biol. Evol.">
        <title>The genome of winter moth (Operophtera brumata) provides a genomic perspective on sexual dimorphism and phenology.</title>
        <authorList>
            <person name="Derks M.F."/>
            <person name="Smit S."/>
            <person name="Salis L."/>
            <person name="Schijlen E."/>
            <person name="Bossers A."/>
            <person name="Mateman C."/>
            <person name="Pijl A.S."/>
            <person name="de Ridder D."/>
            <person name="Groenen M.A."/>
            <person name="Visser M.E."/>
            <person name="Megens H.J."/>
        </authorList>
    </citation>
    <scope>NUCLEOTIDE SEQUENCE [LARGE SCALE GENOMIC DNA]</scope>
    <source>
        <strain evidence="2">WM2013NL</strain>
        <tissue evidence="2">Head and thorax</tissue>
    </source>
</reference>
<proteinExistence type="predicted"/>
<sequence>DNEDTKKPKRKKIKKLNNGLSANENKDQVRKENEENLNCKPDVKKEDEAERMGKEVKDGTDVENDINKNGETANEDVKNDLEEAKNNIGEVKNASDEETTMEVFVELEDGECSDSSEEEEADDDSSSNASTATVSDEDSIAKHHPPCMRVIVRETDLPKLKVGSLYLITKDGGTVGREGEQHTILIKDQNVSRILHGSTIQLGETKLICHIHPGNDTCGHCEPGLLMETEEKEKKTAYTRTCSVKKQHELELARLKNIYAPKLLEIEEKPYNDRAQARRETVGSSHHAVKTESTDLDT</sequence>
<feature type="compositionally biased region" description="Basic and acidic residues" evidence="1">
    <location>
        <begin position="269"/>
        <end position="281"/>
    </location>
</feature>
<feature type="region of interest" description="Disordered" evidence="1">
    <location>
        <begin position="1"/>
        <end position="146"/>
    </location>
</feature>